<organism evidence="1">
    <name type="scientific">marine sediment metagenome</name>
    <dbReference type="NCBI Taxonomy" id="412755"/>
    <lineage>
        <taxon>unclassified sequences</taxon>
        <taxon>metagenomes</taxon>
        <taxon>ecological metagenomes</taxon>
    </lineage>
</organism>
<proteinExistence type="predicted"/>
<sequence length="61" mass="6710">MKIDLDTNTMSPWADIHRLLSNAKSLKVKAGGRNYAGKATLEDDNGHLTLAFAARRVKAKK</sequence>
<dbReference type="AlphaFoldDB" id="A0A0F9J3U8"/>
<evidence type="ECO:0000313" key="1">
    <source>
        <dbReference type="EMBL" id="KKM27124.1"/>
    </source>
</evidence>
<protein>
    <submittedName>
        <fullName evidence="1">Uncharacterized protein</fullName>
    </submittedName>
</protein>
<name>A0A0F9J3U8_9ZZZZ</name>
<gene>
    <name evidence="1" type="ORF">LCGC14_1577850</name>
</gene>
<dbReference type="EMBL" id="LAZR01012383">
    <property type="protein sequence ID" value="KKM27124.1"/>
    <property type="molecule type" value="Genomic_DNA"/>
</dbReference>
<accession>A0A0F9J3U8</accession>
<reference evidence="1" key="1">
    <citation type="journal article" date="2015" name="Nature">
        <title>Complex archaea that bridge the gap between prokaryotes and eukaryotes.</title>
        <authorList>
            <person name="Spang A."/>
            <person name="Saw J.H."/>
            <person name="Jorgensen S.L."/>
            <person name="Zaremba-Niedzwiedzka K."/>
            <person name="Martijn J."/>
            <person name="Lind A.E."/>
            <person name="van Eijk R."/>
            <person name="Schleper C."/>
            <person name="Guy L."/>
            <person name="Ettema T.J."/>
        </authorList>
    </citation>
    <scope>NUCLEOTIDE SEQUENCE</scope>
</reference>
<comment type="caution">
    <text evidence="1">The sequence shown here is derived from an EMBL/GenBank/DDBJ whole genome shotgun (WGS) entry which is preliminary data.</text>
</comment>